<evidence type="ECO:0000256" key="1">
    <source>
        <dbReference type="SAM" id="Phobius"/>
    </source>
</evidence>
<keyword evidence="1" id="KW-1133">Transmembrane helix</keyword>
<feature type="transmembrane region" description="Helical" evidence="1">
    <location>
        <begin position="94"/>
        <end position="112"/>
    </location>
</feature>
<dbReference type="PANTHER" id="PTHR37314:SF4">
    <property type="entry name" value="UPF0700 TRANSMEMBRANE PROTEIN YOAK"/>
    <property type="match status" value="1"/>
</dbReference>
<dbReference type="AlphaFoldDB" id="A0A7W9YXU1"/>
<proteinExistence type="predicted"/>
<feature type="transmembrane region" description="Helical" evidence="1">
    <location>
        <begin position="66"/>
        <end position="87"/>
    </location>
</feature>
<organism evidence="2 3">
    <name type="scientific">Pseudorhizobium flavum</name>
    <dbReference type="NCBI Taxonomy" id="1335061"/>
    <lineage>
        <taxon>Bacteria</taxon>
        <taxon>Pseudomonadati</taxon>
        <taxon>Pseudomonadota</taxon>
        <taxon>Alphaproteobacteria</taxon>
        <taxon>Hyphomicrobiales</taxon>
        <taxon>Rhizobiaceae</taxon>
        <taxon>Rhizobium/Agrobacterium group</taxon>
        <taxon>Pseudorhizobium</taxon>
    </lineage>
</organism>
<evidence type="ECO:0000313" key="3">
    <source>
        <dbReference type="Proteomes" id="UP000535501"/>
    </source>
</evidence>
<accession>A0A7W9YXU1</accession>
<gene>
    <name evidence="2" type="ORF">HNQ75_002364</name>
</gene>
<keyword evidence="3" id="KW-1185">Reference proteome</keyword>
<feature type="transmembrane region" description="Helical" evidence="1">
    <location>
        <begin position="201"/>
        <end position="219"/>
    </location>
</feature>
<dbReference type="RefSeq" id="WP_077548461.1">
    <property type="nucleotide sequence ID" value="NZ_JACHEJ010000005.1"/>
</dbReference>
<sequence length="239" mass="25789">MTLTRRRHLVSTRRTVTGLMLVAAISFIAGMTDAVGLLLTGDFVSFMTGNTTRAALSFADGNYGHAIVLLAALWVFIIGNALGIIIAHTLSTRRTFAVLASVALVVAVAALMPDEGYRRIQFYLIILAMGMINATVEHIEGLPIGLTYITGALSRFGRGVGRWIVGDRNPTGWVIQTIPWSGMAAGAVSGAFLTNWLGKDALWAVVIGIVTIAIATVFLPRPLHLHFQQPIVPKGRRRR</sequence>
<dbReference type="PANTHER" id="PTHR37314">
    <property type="entry name" value="SLR0142 PROTEIN"/>
    <property type="match status" value="1"/>
</dbReference>
<evidence type="ECO:0000313" key="2">
    <source>
        <dbReference type="EMBL" id="MBB6180385.1"/>
    </source>
</evidence>
<keyword evidence="1" id="KW-0812">Transmembrane</keyword>
<keyword evidence="1" id="KW-0472">Membrane</keyword>
<dbReference type="Proteomes" id="UP000535501">
    <property type="component" value="Unassembled WGS sequence"/>
</dbReference>
<reference evidence="2 3" key="1">
    <citation type="submission" date="2020-08" db="EMBL/GenBank/DDBJ databases">
        <title>Genomic Encyclopedia of Type Strains, Phase IV (KMG-IV): sequencing the most valuable type-strain genomes for metagenomic binning, comparative biology and taxonomic classification.</title>
        <authorList>
            <person name="Goeker M."/>
        </authorList>
    </citation>
    <scope>NUCLEOTIDE SEQUENCE [LARGE SCALE GENOMIC DNA]</scope>
    <source>
        <strain evidence="2 3">DSM 102134</strain>
    </source>
</reference>
<dbReference type="Pfam" id="PF06912">
    <property type="entry name" value="DUF1275"/>
    <property type="match status" value="1"/>
</dbReference>
<name>A0A7W9YXU1_9HYPH</name>
<dbReference type="EMBL" id="JACHEJ010000005">
    <property type="protein sequence ID" value="MBB6180385.1"/>
    <property type="molecule type" value="Genomic_DNA"/>
</dbReference>
<feature type="transmembrane region" description="Helical" evidence="1">
    <location>
        <begin position="21"/>
        <end position="46"/>
    </location>
</feature>
<dbReference type="InterPro" id="IPR010699">
    <property type="entry name" value="DUF1275"/>
</dbReference>
<protein>
    <submittedName>
        <fullName evidence="2">Uncharacterized membrane protein YoaK (UPF0700 family)</fullName>
    </submittedName>
</protein>
<comment type="caution">
    <text evidence="2">The sequence shown here is derived from an EMBL/GenBank/DDBJ whole genome shotgun (WGS) entry which is preliminary data.</text>
</comment>